<sequence>MAPMRQDVKASAVKYKQEGRSILEIQKLLRTRHGCKVSRQGLYKLLQHGSITRRNSLLSREKIQHLHRRCIHMWMCQNNELTASAIKIKLRNVFSLDVSLSTINTVRRNLGWTSNTGKYCQQISHVNKRLLPTLPSIPYFKCRDIRLAVLHSRSDGIRHLFTYDDANNWNVSQKTVGR</sequence>
<dbReference type="AlphaFoldDB" id="A0A8W8MAP1"/>
<evidence type="ECO:0000313" key="2">
    <source>
        <dbReference type="Proteomes" id="UP000005408"/>
    </source>
</evidence>
<protein>
    <submittedName>
        <fullName evidence="1">Uncharacterized protein</fullName>
    </submittedName>
</protein>
<name>A0A8W8MAP1_MAGGI</name>
<proteinExistence type="predicted"/>
<keyword evidence="2" id="KW-1185">Reference proteome</keyword>
<accession>A0A8W8MAP1</accession>
<dbReference type="Proteomes" id="UP000005408">
    <property type="component" value="Unassembled WGS sequence"/>
</dbReference>
<evidence type="ECO:0000313" key="1">
    <source>
        <dbReference type="EnsemblMetazoa" id="G31375.1:cds"/>
    </source>
</evidence>
<reference evidence="1" key="1">
    <citation type="submission" date="2022-08" db="UniProtKB">
        <authorList>
            <consortium name="EnsemblMetazoa"/>
        </authorList>
    </citation>
    <scope>IDENTIFICATION</scope>
    <source>
        <strain evidence="1">05x7-T-G4-1.051#20</strain>
    </source>
</reference>
<dbReference type="EnsemblMetazoa" id="G31375.1">
    <property type="protein sequence ID" value="G31375.1:cds"/>
    <property type="gene ID" value="G31375"/>
</dbReference>
<organism evidence="1 2">
    <name type="scientific">Magallana gigas</name>
    <name type="common">Pacific oyster</name>
    <name type="synonym">Crassostrea gigas</name>
    <dbReference type="NCBI Taxonomy" id="29159"/>
    <lineage>
        <taxon>Eukaryota</taxon>
        <taxon>Metazoa</taxon>
        <taxon>Spiralia</taxon>
        <taxon>Lophotrochozoa</taxon>
        <taxon>Mollusca</taxon>
        <taxon>Bivalvia</taxon>
        <taxon>Autobranchia</taxon>
        <taxon>Pteriomorphia</taxon>
        <taxon>Ostreida</taxon>
        <taxon>Ostreoidea</taxon>
        <taxon>Ostreidae</taxon>
        <taxon>Magallana</taxon>
    </lineage>
</organism>